<dbReference type="GO" id="GO:0008270">
    <property type="term" value="F:zinc ion binding"/>
    <property type="evidence" value="ECO:0007669"/>
    <property type="project" value="UniProtKB-KW"/>
</dbReference>
<keyword evidence="4 5" id="KW-0862">Zinc</keyword>
<protein>
    <recommendedName>
        <fullName evidence="11">F-box domain-containing protein</fullName>
    </recommendedName>
</protein>
<dbReference type="SUPFAM" id="SSF81383">
    <property type="entry name" value="F-box domain"/>
    <property type="match status" value="1"/>
</dbReference>
<feature type="domain" description="TRAF-type" evidence="7">
    <location>
        <begin position="55"/>
        <end position="97"/>
    </location>
</feature>
<feature type="zinc finger region" description="TRAF-type" evidence="5">
    <location>
        <begin position="55"/>
        <end position="97"/>
    </location>
</feature>
<dbReference type="Pfam" id="PF15965">
    <property type="entry name" value="zf-TRAF_2"/>
    <property type="match status" value="1"/>
</dbReference>
<gene>
    <name evidence="9" type="ORF">OJAV_G00142110</name>
</gene>
<dbReference type="InterPro" id="IPR001810">
    <property type="entry name" value="F-box_dom"/>
</dbReference>
<dbReference type="InterPro" id="IPR001293">
    <property type="entry name" value="Znf_TRAF"/>
</dbReference>
<name>A0A437CPT6_ORYJA</name>
<dbReference type="Pfam" id="PF15966">
    <property type="entry name" value="F-box_4"/>
    <property type="match status" value="1"/>
</dbReference>
<evidence type="ECO:0000256" key="3">
    <source>
        <dbReference type="ARBA" id="ARBA00022786"/>
    </source>
</evidence>
<feature type="domain" description="F-box" evidence="8">
    <location>
        <begin position="559"/>
        <end position="613"/>
    </location>
</feature>
<dbReference type="InterPro" id="IPR013083">
    <property type="entry name" value="Znf_RING/FYVE/PHD"/>
</dbReference>
<evidence type="ECO:0000256" key="1">
    <source>
        <dbReference type="ARBA" id="ARBA00022723"/>
    </source>
</evidence>
<organism evidence="9 10">
    <name type="scientific">Oryzias javanicus</name>
    <name type="common">Javanese ricefish</name>
    <name type="synonym">Aplocheilus javanicus</name>
    <dbReference type="NCBI Taxonomy" id="123683"/>
    <lineage>
        <taxon>Eukaryota</taxon>
        <taxon>Metazoa</taxon>
        <taxon>Chordata</taxon>
        <taxon>Craniata</taxon>
        <taxon>Vertebrata</taxon>
        <taxon>Euteleostomi</taxon>
        <taxon>Actinopterygii</taxon>
        <taxon>Neopterygii</taxon>
        <taxon>Teleostei</taxon>
        <taxon>Neoteleostei</taxon>
        <taxon>Acanthomorphata</taxon>
        <taxon>Ovalentaria</taxon>
        <taxon>Atherinomorphae</taxon>
        <taxon>Beloniformes</taxon>
        <taxon>Adrianichthyidae</taxon>
        <taxon>Oryziinae</taxon>
        <taxon>Oryzias</taxon>
    </lineage>
</organism>
<keyword evidence="2 5" id="KW-0863">Zinc-finger</keyword>
<dbReference type="SUPFAM" id="SSF49599">
    <property type="entry name" value="TRAF domain-like"/>
    <property type="match status" value="1"/>
</dbReference>
<accession>A0A437CPT6</accession>
<evidence type="ECO:0000259" key="7">
    <source>
        <dbReference type="PROSITE" id="PS50145"/>
    </source>
</evidence>
<dbReference type="GO" id="GO:0005737">
    <property type="term" value="C:cytoplasm"/>
    <property type="evidence" value="ECO:0007669"/>
    <property type="project" value="TreeGrafter"/>
</dbReference>
<dbReference type="AlphaFoldDB" id="A0A437CPT6"/>
<dbReference type="Proteomes" id="UP000283210">
    <property type="component" value="Chromosome 14"/>
</dbReference>
<dbReference type="EMBL" id="CM012450">
    <property type="protein sequence ID" value="RVE63999.1"/>
    <property type="molecule type" value="Genomic_DNA"/>
</dbReference>
<evidence type="ECO:0000256" key="6">
    <source>
        <dbReference type="SAM" id="MobiDB-lite"/>
    </source>
</evidence>
<dbReference type="OMA" id="YSAWERM"/>
<reference evidence="9 10" key="2">
    <citation type="submission" date="2019-01" db="EMBL/GenBank/DDBJ databases">
        <title>A chromosome length genome reference of the Java medaka (oryzias javanicus).</title>
        <authorList>
            <person name="Herpin A."/>
            <person name="Takehana Y."/>
            <person name="Naruse K."/>
            <person name="Ansai S."/>
            <person name="Kawaguchi M."/>
        </authorList>
    </citation>
    <scope>NUCLEOTIDE SEQUENCE [LARGE SCALE GENOMIC DNA]</scope>
    <source>
        <strain evidence="9">RS831</strain>
        <tissue evidence="9">Whole body</tissue>
    </source>
</reference>
<dbReference type="InterPro" id="IPR031890">
    <property type="entry name" value="Fbxo30/Fbxo40"/>
</dbReference>
<keyword evidence="3" id="KW-0833">Ubl conjugation pathway</keyword>
<dbReference type="Gene3D" id="3.30.40.150">
    <property type="entry name" value="TRAF-like zinc-finger, N-terminal subdomain"/>
    <property type="match status" value="1"/>
</dbReference>
<feature type="compositionally biased region" description="Basic and acidic residues" evidence="6">
    <location>
        <begin position="223"/>
        <end position="237"/>
    </location>
</feature>
<feature type="region of interest" description="Disordered" evidence="6">
    <location>
        <begin position="269"/>
        <end position="318"/>
    </location>
</feature>
<evidence type="ECO:0000256" key="2">
    <source>
        <dbReference type="ARBA" id="ARBA00022771"/>
    </source>
</evidence>
<evidence type="ECO:0000256" key="4">
    <source>
        <dbReference type="ARBA" id="ARBA00022833"/>
    </source>
</evidence>
<dbReference type="Gene3D" id="1.20.1280.50">
    <property type="match status" value="1"/>
</dbReference>
<evidence type="ECO:0000313" key="10">
    <source>
        <dbReference type="Proteomes" id="UP000283210"/>
    </source>
</evidence>
<proteinExistence type="predicted"/>
<evidence type="ECO:0000256" key="5">
    <source>
        <dbReference type="PROSITE-ProRule" id="PRU00207"/>
    </source>
</evidence>
<dbReference type="PANTHER" id="PTHR15933">
    <property type="entry name" value="PROTEIN CBG16327"/>
    <property type="match status" value="1"/>
</dbReference>
<dbReference type="Gene3D" id="3.30.40.10">
    <property type="entry name" value="Zinc/RING finger domain, C3HC4 (zinc finger)"/>
    <property type="match status" value="1"/>
</dbReference>
<dbReference type="GO" id="GO:0061630">
    <property type="term" value="F:ubiquitin protein ligase activity"/>
    <property type="evidence" value="ECO:0007669"/>
    <property type="project" value="InterPro"/>
</dbReference>
<reference evidence="9 10" key="1">
    <citation type="submission" date="2018-11" db="EMBL/GenBank/DDBJ databases">
        <authorList>
            <person name="Lopez-Roques C."/>
            <person name="Donnadieu C."/>
            <person name="Bouchez O."/>
            <person name="Klopp C."/>
            <person name="Cabau C."/>
            <person name="Zahm M."/>
        </authorList>
    </citation>
    <scope>NUCLEOTIDE SEQUENCE [LARGE SCALE GENOMIC DNA]</scope>
    <source>
        <strain evidence="9">RS831</strain>
        <tissue evidence="9">Whole body</tissue>
    </source>
</reference>
<dbReference type="InterPro" id="IPR043013">
    <property type="entry name" value="Znf_TRAF_N"/>
</dbReference>
<keyword evidence="10" id="KW-1185">Reference proteome</keyword>
<feature type="compositionally biased region" description="Basic and acidic residues" evidence="6">
    <location>
        <begin position="164"/>
        <end position="193"/>
    </location>
</feature>
<evidence type="ECO:0000259" key="8">
    <source>
        <dbReference type="PROSITE" id="PS50181"/>
    </source>
</evidence>
<dbReference type="OrthoDB" id="5918172at2759"/>
<feature type="region of interest" description="Disordered" evidence="6">
    <location>
        <begin position="157"/>
        <end position="195"/>
    </location>
</feature>
<feature type="region of interest" description="Disordered" evidence="6">
    <location>
        <begin position="212"/>
        <end position="243"/>
    </location>
</feature>
<keyword evidence="1 5" id="KW-0479">Metal-binding</keyword>
<dbReference type="PANTHER" id="PTHR15933:SF21">
    <property type="entry name" value="F-BOX ONLY PROTEIN 40"/>
    <property type="match status" value="1"/>
</dbReference>
<dbReference type="InterPro" id="IPR036047">
    <property type="entry name" value="F-box-like_dom_sf"/>
</dbReference>
<evidence type="ECO:0000313" key="9">
    <source>
        <dbReference type="EMBL" id="RVE63999.1"/>
    </source>
</evidence>
<evidence type="ECO:0008006" key="11">
    <source>
        <dbReference type="Google" id="ProtNLM"/>
    </source>
</evidence>
<dbReference type="PROSITE" id="PS50181">
    <property type="entry name" value="FBOX"/>
    <property type="match status" value="1"/>
</dbReference>
<sequence length="698" mass="79141">MSHRSRASRQRQHVHCDSCYSRRCRARVEASVCCPLSPCRLLCGALFHLCKEEDHLLLCPNVRVPCLNAEYGCPVQLPRSSRAAHLQMCPASVVCCSMEWNRWPVNDAHSHPNTELHENLLKEQSGCLDLALALKDQRQLFHSIKMKKLFPELLQSVEEEEREEERMEEERRKEQEKKKKALMEKEAAERAAAKEASQTLWESFNKFNITLPSEKESEDDAEVENHPELSQEEREALARASDVDADNLENYNAWERMFSMEMGGCRETEATTEAGKGKSKGNRKGLDTLTEEDEAAASGSSKLPPGACSASSSSRSGEKPKKIFVYGHVEPMKIITVRTFKVPTSFAARQSRIRNPGFYKRQPKAVDTSDLGVGADSMPVWEEVQASLLCSLEKERRGHLIAETVSSDSLLTDEGTQTYNFLSAPFRKNLSLIDLTAGKPLELHLQLQVESVTSRHHKANSTFTFVCGHTFQRREYGKHYKNIHCDIQMCVNGWFEQRCPLAYLGCTFSQNRFQPSTHEATVNYNTDLGCFGLHPTVPVTMTDSSGVQKRRGGQNEGGEDSLSSLPYEVLCHIASFLDSLSLSQLALVSPLMRQVCWSLLQERGMVTLCWERTSSHGKIRWKVKQKVWQFSTLFSPVDAWCFRNAPPISEHLKVCPYNRIEPKTEKIRLPRVKKEIESNTSCKNSTLVNLFQQKTILM</sequence>
<dbReference type="PROSITE" id="PS50145">
    <property type="entry name" value="ZF_TRAF"/>
    <property type="match status" value="1"/>
</dbReference>